<gene>
    <name evidence="4" type="ORF">ACFQE9_05265</name>
</gene>
<reference evidence="4 5" key="1">
    <citation type="journal article" date="2019" name="Int. J. Syst. Evol. Microbiol.">
        <title>The Global Catalogue of Microorganisms (GCM) 10K type strain sequencing project: providing services to taxonomists for standard genome sequencing and annotation.</title>
        <authorList>
            <consortium name="The Broad Institute Genomics Platform"/>
            <consortium name="The Broad Institute Genome Sequencing Center for Infectious Disease"/>
            <person name="Wu L."/>
            <person name="Ma J."/>
        </authorList>
    </citation>
    <scope>NUCLEOTIDE SEQUENCE [LARGE SCALE GENOMIC DNA]</scope>
    <source>
        <strain evidence="4 5">SKJ47</strain>
    </source>
</reference>
<feature type="transmembrane region" description="Helical" evidence="2">
    <location>
        <begin position="290"/>
        <end position="306"/>
    </location>
</feature>
<evidence type="ECO:0000313" key="5">
    <source>
        <dbReference type="Proteomes" id="UP001596296"/>
    </source>
</evidence>
<evidence type="ECO:0000259" key="3">
    <source>
        <dbReference type="Pfam" id="PF26514"/>
    </source>
</evidence>
<protein>
    <submittedName>
        <fullName evidence="4">Polymer-forming cytoskeletal protein</fullName>
    </submittedName>
</protein>
<dbReference type="Pfam" id="PF26514">
    <property type="entry name" value="DUF8173"/>
    <property type="match status" value="1"/>
</dbReference>
<dbReference type="InterPro" id="IPR058486">
    <property type="entry name" value="DUF8173"/>
</dbReference>
<feature type="transmembrane region" description="Helical" evidence="2">
    <location>
        <begin position="229"/>
        <end position="255"/>
    </location>
</feature>
<evidence type="ECO:0000256" key="1">
    <source>
        <dbReference type="SAM" id="MobiDB-lite"/>
    </source>
</evidence>
<keyword evidence="2" id="KW-0472">Membrane</keyword>
<dbReference type="RefSeq" id="WP_379741406.1">
    <property type="nucleotide sequence ID" value="NZ_JBHSXL010000004.1"/>
</dbReference>
<accession>A0ABD5URE1</accession>
<sequence length="355" mass="36383">MCLLCLSLVGGVASAQSDRTGGTVTIASDETHDGDLEVTGGDVRIEGTVDGDLTVTGGSVFVPGNVTGDLTVTAGTANVSGDVGGAITATGGTIHVREGTTVGGPADITGGTITIDGSIDGNTRLDGDSVTVGPTASIDGDLTYRADRAEIDDSATITGTVTEREDSGMGPFSDTSLPDVPDFVVTPLLGAYLFLANFLLGAILLLVAPSFSESVSDRGIDRPVVCGGVGLVSLFAAPIVLVMVFLSVIGIPLAFFASYNIIFAVWIGLVYGAFVVGTYTLSLFDRVHRWGALAVGLALVSIANALPYVGWVLVLFTLLGIGAIVRSLYDRHVRGKEDGEAPDHPDPAPPVNETR</sequence>
<organism evidence="4 5">
    <name type="scientific">Halopenitus salinus</name>
    <dbReference type="NCBI Taxonomy" id="1198295"/>
    <lineage>
        <taxon>Archaea</taxon>
        <taxon>Methanobacteriati</taxon>
        <taxon>Methanobacteriota</taxon>
        <taxon>Stenosarchaea group</taxon>
        <taxon>Halobacteria</taxon>
        <taxon>Halobacteriales</taxon>
        <taxon>Haloferacaceae</taxon>
        <taxon>Halopenitus</taxon>
    </lineage>
</organism>
<dbReference type="AlphaFoldDB" id="A0ABD5URE1"/>
<dbReference type="EMBL" id="JBHSXL010000004">
    <property type="protein sequence ID" value="MFC6892022.1"/>
    <property type="molecule type" value="Genomic_DNA"/>
</dbReference>
<comment type="caution">
    <text evidence="4">The sequence shown here is derived from an EMBL/GenBank/DDBJ whole genome shotgun (WGS) entry which is preliminary data.</text>
</comment>
<evidence type="ECO:0000313" key="4">
    <source>
        <dbReference type="EMBL" id="MFC6892022.1"/>
    </source>
</evidence>
<name>A0ABD5URE1_9EURY</name>
<feature type="transmembrane region" description="Helical" evidence="2">
    <location>
        <begin position="261"/>
        <end position="283"/>
    </location>
</feature>
<dbReference type="Pfam" id="PF04519">
    <property type="entry name" value="Bactofilin"/>
    <property type="match status" value="1"/>
</dbReference>
<feature type="domain" description="DUF8173" evidence="3">
    <location>
        <begin position="192"/>
        <end position="330"/>
    </location>
</feature>
<feature type="region of interest" description="Disordered" evidence="1">
    <location>
        <begin position="336"/>
        <end position="355"/>
    </location>
</feature>
<feature type="transmembrane region" description="Helical" evidence="2">
    <location>
        <begin position="189"/>
        <end position="208"/>
    </location>
</feature>
<keyword evidence="5" id="KW-1185">Reference proteome</keyword>
<proteinExistence type="predicted"/>
<keyword evidence="2" id="KW-1133">Transmembrane helix</keyword>
<feature type="compositionally biased region" description="Basic and acidic residues" evidence="1">
    <location>
        <begin position="336"/>
        <end position="346"/>
    </location>
</feature>
<dbReference type="Proteomes" id="UP001596296">
    <property type="component" value="Unassembled WGS sequence"/>
</dbReference>
<keyword evidence="2" id="KW-0812">Transmembrane</keyword>
<evidence type="ECO:0000256" key="2">
    <source>
        <dbReference type="SAM" id="Phobius"/>
    </source>
</evidence>
<dbReference type="InterPro" id="IPR007607">
    <property type="entry name" value="BacA/B"/>
</dbReference>